<feature type="transmembrane region" description="Helical" evidence="10">
    <location>
        <begin position="95"/>
        <end position="116"/>
    </location>
</feature>
<evidence type="ECO:0000256" key="6">
    <source>
        <dbReference type="ARBA" id="ARBA00022475"/>
    </source>
</evidence>
<dbReference type="GO" id="GO:0005886">
    <property type="term" value="C:plasma membrane"/>
    <property type="evidence" value="ECO:0007669"/>
    <property type="project" value="UniProtKB-SubCell"/>
</dbReference>
<feature type="transmembrane region" description="Helical" evidence="10">
    <location>
        <begin position="6"/>
        <end position="24"/>
    </location>
</feature>
<comment type="subcellular location">
    <subcellularLocation>
        <location evidence="2">Cell membrane</location>
        <topology evidence="2">Multi-pass membrane protein</topology>
    </subcellularLocation>
</comment>
<sequence length="212" mass="24460">MIIDWISGHWIELLGTFFAFLYLYLSVRENIWLWVTGFVSSFLYLVLFLDERLYADMSLQVYYLIISVYGWFAWTSGRKASGRPKMPVSCVNRSLALKLLLAGAGIYGVVIIALLTLPEQLGIPTSDLPYWDAFTTTGGIVATWMLARKKLEHWLIWVVVDLVSTGMYIYKGLTVTVVLYIVYALVAVVGFREWKQQMMVRDHDEHQRMQLI</sequence>
<keyword evidence="5" id="KW-0813">Transport</keyword>
<keyword evidence="8 10" id="KW-1133">Transmembrane helix</keyword>
<protein>
    <recommendedName>
        <fullName evidence="4">Nicotinamide riboside transporter PnuC</fullName>
    </recommendedName>
</protein>
<organism evidence="11 12">
    <name type="scientific">Marinilabilia salmonicolor</name>
    <dbReference type="NCBI Taxonomy" id="989"/>
    <lineage>
        <taxon>Bacteria</taxon>
        <taxon>Pseudomonadati</taxon>
        <taxon>Bacteroidota</taxon>
        <taxon>Bacteroidia</taxon>
        <taxon>Marinilabiliales</taxon>
        <taxon>Marinilabiliaceae</taxon>
        <taxon>Marinilabilia</taxon>
    </lineage>
</organism>
<dbReference type="RefSeq" id="WP_114437878.1">
    <property type="nucleotide sequence ID" value="NZ_QPIZ01000028.1"/>
</dbReference>
<dbReference type="GO" id="GO:0034257">
    <property type="term" value="F:nicotinamide riboside transmembrane transporter activity"/>
    <property type="evidence" value="ECO:0007669"/>
    <property type="project" value="InterPro"/>
</dbReference>
<gene>
    <name evidence="11" type="ORF">DFO77_12818</name>
</gene>
<comment type="function">
    <text evidence="1">Required for nicotinamide riboside transport across the inner membrane.</text>
</comment>
<evidence type="ECO:0000256" key="4">
    <source>
        <dbReference type="ARBA" id="ARBA00017522"/>
    </source>
</evidence>
<keyword evidence="9 10" id="KW-0472">Membrane</keyword>
<dbReference type="EMBL" id="QPIZ01000028">
    <property type="protein sequence ID" value="RCW29418.1"/>
    <property type="molecule type" value="Genomic_DNA"/>
</dbReference>
<evidence type="ECO:0000256" key="3">
    <source>
        <dbReference type="ARBA" id="ARBA00006669"/>
    </source>
</evidence>
<evidence type="ECO:0000313" key="12">
    <source>
        <dbReference type="Proteomes" id="UP000252733"/>
    </source>
</evidence>
<evidence type="ECO:0000256" key="10">
    <source>
        <dbReference type="SAM" id="Phobius"/>
    </source>
</evidence>
<feature type="transmembrane region" description="Helical" evidence="10">
    <location>
        <begin position="31"/>
        <end position="49"/>
    </location>
</feature>
<evidence type="ECO:0000256" key="7">
    <source>
        <dbReference type="ARBA" id="ARBA00022692"/>
    </source>
</evidence>
<dbReference type="PANTHER" id="PTHR36122">
    <property type="entry name" value="NICOTINAMIDE RIBOSIDE TRANSPORTER PNUC"/>
    <property type="match status" value="1"/>
</dbReference>
<accession>A0A368UKX7</accession>
<evidence type="ECO:0000256" key="1">
    <source>
        <dbReference type="ARBA" id="ARBA00002672"/>
    </source>
</evidence>
<keyword evidence="7 10" id="KW-0812">Transmembrane</keyword>
<evidence type="ECO:0000313" key="11">
    <source>
        <dbReference type="EMBL" id="RCW29418.1"/>
    </source>
</evidence>
<evidence type="ECO:0000256" key="2">
    <source>
        <dbReference type="ARBA" id="ARBA00004651"/>
    </source>
</evidence>
<evidence type="ECO:0000256" key="8">
    <source>
        <dbReference type="ARBA" id="ARBA00022989"/>
    </source>
</evidence>
<comment type="similarity">
    <text evidence="3">Belongs to the nicotinamide ribonucleoside (NR) uptake permease (TC 4.B.1) family.</text>
</comment>
<name>A0A368UKX7_9BACT</name>
<keyword evidence="6" id="KW-1003">Cell membrane</keyword>
<evidence type="ECO:0000256" key="5">
    <source>
        <dbReference type="ARBA" id="ARBA00022448"/>
    </source>
</evidence>
<proteinExistence type="inferred from homology"/>
<comment type="caution">
    <text evidence="11">The sequence shown here is derived from an EMBL/GenBank/DDBJ whole genome shotgun (WGS) entry which is preliminary data.</text>
</comment>
<dbReference type="PANTHER" id="PTHR36122:SF2">
    <property type="entry name" value="NICOTINAMIDE RIBOSIDE TRANSPORTER PNUC"/>
    <property type="match status" value="1"/>
</dbReference>
<feature type="transmembrane region" description="Helical" evidence="10">
    <location>
        <begin position="177"/>
        <end position="194"/>
    </location>
</feature>
<dbReference type="Proteomes" id="UP000252733">
    <property type="component" value="Unassembled WGS sequence"/>
</dbReference>
<dbReference type="InterPro" id="IPR006419">
    <property type="entry name" value="NMN_transpt_PnuC"/>
</dbReference>
<evidence type="ECO:0000256" key="9">
    <source>
        <dbReference type="ARBA" id="ARBA00023136"/>
    </source>
</evidence>
<feature type="transmembrane region" description="Helical" evidence="10">
    <location>
        <begin position="55"/>
        <end position="74"/>
    </location>
</feature>
<dbReference type="AlphaFoldDB" id="A0A368UKX7"/>
<dbReference type="NCBIfam" id="TIGR01528">
    <property type="entry name" value="NMN_trans_PnuC"/>
    <property type="match status" value="1"/>
</dbReference>
<dbReference type="Pfam" id="PF04973">
    <property type="entry name" value="NMN_transporter"/>
    <property type="match status" value="1"/>
</dbReference>
<reference evidence="11 12" key="1">
    <citation type="submission" date="2018-07" db="EMBL/GenBank/DDBJ databases">
        <title>Freshwater and sediment microbial communities from various areas in North America, analyzing microbe dynamics in response to fracking.</title>
        <authorList>
            <person name="Lamendella R."/>
        </authorList>
    </citation>
    <scope>NUCLEOTIDE SEQUENCE [LARGE SCALE GENOMIC DNA]</scope>
    <source>
        <strain evidence="11 12">160A</strain>
    </source>
</reference>
<keyword evidence="12" id="KW-1185">Reference proteome</keyword>